<dbReference type="AlphaFoldDB" id="A0AAV4PDL4"/>
<dbReference type="EMBL" id="BPLQ01002577">
    <property type="protein sequence ID" value="GIX94113.1"/>
    <property type="molecule type" value="Genomic_DNA"/>
</dbReference>
<reference evidence="1 2" key="1">
    <citation type="submission" date="2021-06" db="EMBL/GenBank/DDBJ databases">
        <title>Caerostris darwini draft genome.</title>
        <authorList>
            <person name="Kono N."/>
            <person name="Arakawa K."/>
        </authorList>
    </citation>
    <scope>NUCLEOTIDE SEQUENCE [LARGE SCALE GENOMIC DNA]</scope>
</reference>
<comment type="caution">
    <text evidence="1">The sequence shown here is derived from an EMBL/GenBank/DDBJ whole genome shotgun (WGS) entry which is preliminary data.</text>
</comment>
<protein>
    <submittedName>
        <fullName evidence="1">Uncharacterized protein</fullName>
    </submittedName>
</protein>
<evidence type="ECO:0000313" key="1">
    <source>
        <dbReference type="EMBL" id="GIX94113.1"/>
    </source>
</evidence>
<name>A0AAV4PDL4_9ARAC</name>
<accession>A0AAV4PDL4</accession>
<keyword evidence="2" id="KW-1185">Reference proteome</keyword>
<gene>
    <name evidence="1" type="ORF">CDAR_484861</name>
</gene>
<dbReference type="Proteomes" id="UP001054837">
    <property type="component" value="Unassembled WGS sequence"/>
</dbReference>
<evidence type="ECO:0000313" key="2">
    <source>
        <dbReference type="Proteomes" id="UP001054837"/>
    </source>
</evidence>
<proteinExistence type="predicted"/>
<organism evidence="1 2">
    <name type="scientific">Caerostris darwini</name>
    <dbReference type="NCBI Taxonomy" id="1538125"/>
    <lineage>
        <taxon>Eukaryota</taxon>
        <taxon>Metazoa</taxon>
        <taxon>Ecdysozoa</taxon>
        <taxon>Arthropoda</taxon>
        <taxon>Chelicerata</taxon>
        <taxon>Arachnida</taxon>
        <taxon>Araneae</taxon>
        <taxon>Araneomorphae</taxon>
        <taxon>Entelegynae</taxon>
        <taxon>Araneoidea</taxon>
        <taxon>Araneidae</taxon>
        <taxon>Caerostris</taxon>
    </lineage>
</organism>
<sequence>MYQISFPTPRTQRIFSLGCAILNITRAIPSPRERKKGFHSFPDKGRIWDDGRIQHFFSQHGLPVLSYLCRPAGGLFHLKLRVDLNEYGRSKHAG</sequence>